<feature type="region of interest" description="Disordered" evidence="1">
    <location>
        <begin position="66"/>
        <end position="85"/>
    </location>
</feature>
<dbReference type="GeneID" id="80452240"/>
<evidence type="ECO:0000256" key="1">
    <source>
        <dbReference type="SAM" id="MobiDB-lite"/>
    </source>
</evidence>
<name>A0A173LXK6_9MICO</name>
<evidence type="ECO:0000313" key="2">
    <source>
        <dbReference type="EMBL" id="BAU99587.1"/>
    </source>
</evidence>
<gene>
    <name evidence="2" type="ORF">AUMI_110450</name>
</gene>
<evidence type="ECO:0008006" key="4">
    <source>
        <dbReference type="Google" id="ProtNLM"/>
    </source>
</evidence>
<evidence type="ECO:0000313" key="3">
    <source>
        <dbReference type="Proteomes" id="UP000243847"/>
    </source>
</evidence>
<dbReference type="KEGG" id="amin:AUMI_110450"/>
<dbReference type="EMBL" id="AP017457">
    <property type="protein sequence ID" value="BAU99587.1"/>
    <property type="molecule type" value="Genomic_DNA"/>
</dbReference>
<dbReference type="OrthoDB" id="3268863at2"/>
<dbReference type="AlphaFoldDB" id="A0A173LXK6"/>
<reference evidence="2 3" key="1">
    <citation type="journal article" date="2016" name="Genome Announc.">
        <title>Complete Genome Sequence of Aurantimicrobium minutum Type Strain KNCT, a Planktonic Ultramicrobacterium Isolated from River Water.</title>
        <authorList>
            <person name="Nakai R."/>
            <person name="Fujisawa T."/>
            <person name="Nakamura Y."/>
            <person name="Nishide H."/>
            <person name="Uchiyama I."/>
            <person name="Baba T."/>
            <person name="Toyoda A."/>
            <person name="Fujiyama A."/>
            <person name="Naganuma T."/>
            <person name="Niki H."/>
        </authorList>
    </citation>
    <scope>NUCLEOTIDE SEQUENCE [LARGE SCALE GENOMIC DNA]</scope>
    <source>
        <strain evidence="2 3">KNC</strain>
    </source>
</reference>
<dbReference type="InterPro" id="IPR021678">
    <property type="entry name" value="DUF3263"/>
</dbReference>
<dbReference type="RefSeq" id="WP_096382178.1">
    <property type="nucleotide sequence ID" value="NZ_AP017457.1"/>
</dbReference>
<dbReference type="Proteomes" id="UP000243847">
    <property type="component" value="Chromosome sequence1"/>
</dbReference>
<protein>
    <recommendedName>
        <fullName evidence="4">DUF3263 domain-containing protein</fullName>
    </recommendedName>
</protein>
<dbReference type="Pfam" id="PF11662">
    <property type="entry name" value="DUF3263"/>
    <property type="match status" value="1"/>
</dbReference>
<proteinExistence type="predicted"/>
<organism evidence="2 3">
    <name type="scientific">Aurantimicrobium minutum</name>
    <dbReference type="NCBI Taxonomy" id="708131"/>
    <lineage>
        <taxon>Bacteria</taxon>
        <taxon>Bacillati</taxon>
        <taxon>Actinomycetota</taxon>
        <taxon>Actinomycetes</taxon>
        <taxon>Micrococcales</taxon>
        <taxon>Microbacteriaceae</taxon>
        <taxon>Aurantimicrobium</taxon>
    </lineage>
</organism>
<feature type="compositionally biased region" description="Basic residues" evidence="1">
    <location>
        <begin position="66"/>
        <end position="76"/>
    </location>
</feature>
<accession>A0A173LXK6</accession>
<sequence>MLDERDRAILDFEREWWERAGAKEDAIRQTFGLSPARYYQVLGAIMASADALAYDPELVNRLQRVRQERHRSRQRRVNPESSGKN</sequence>